<accession>A0A926S5D0</accession>
<comment type="caution">
    <text evidence="1">The sequence shown here is derived from an EMBL/GenBank/DDBJ whole genome shotgun (WGS) entry which is preliminary data.</text>
</comment>
<proteinExistence type="predicted"/>
<evidence type="ECO:0000313" key="2">
    <source>
        <dbReference type="Proteomes" id="UP000598467"/>
    </source>
</evidence>
<protein>
    <recommendedName>
        <fullName evidence="3">Outer membrane protein with beta-barrel domain</fullName>
    </recommendedName>
</protein>
<evidence type="ECO:0008006" key="3">
    <source>
        <dbReference type="Google" id="ProtNLM"/>
    </source>
</evidence>
<gene>
    <name evidence="1" type="ORF">HK439_08760</name>
</gene>
<evidence type="ECO:0000313" key="1">
    <source>
        <dbReference type="EMBL" id="MBD1546351.1"/>
    </source>
</evidence>
<dbReference type="AlphaFoldDB" id="A0A926S5D0"/>
<name>A0A926S5D0_9HYPH</name>
<dbReference type="RefSeq" id="WP_190291021.1">
    <property type="nucleotide sequence ID" value="NZ_JABFCZ010000008.1"/>
</dbReference>
<sequence length="238" mass="26069">MWQTPVLAADPPSQIIEDRWTFKVTPYMWMAAMGGKTAAGDSFDMPFYKVLDNLSFALMTSIAAEKGRFGIYSDLIYMNLQGSDSATGNIVGNPVTLNLDATIQGFITTNALGYRVIDTQSTKISGYGGFRYLWMSVDLDFSLGAFNASANSQGSVIDGVVGLRGETKLSDRWSLAYLGDIGTGQSDVTCQAFGGVGYAFENFDLFAGYRAMRWNFDNEAKLDDLYTHGPIVGARFRF</sequence>
<organism evidence="1 2">
    <name type="scientific">Roseibium aggregatum</name>
    <dbReference type="NCBI Taxonomy" id="187304"/>
    <lineage>
        <taxon>Bacteria</taxon>
        <taxon>Pseudomonadati</taxon>
        <taxon>Pseudomonadota</taxon>
        <taxon>Alphaproteobacteria</taxon>
        <taxon>Hyphomicrobiales</taxon>
        <taxon>Stappiaceae</taxon>
        <taxon>Roseibium</taxon>
    </lineage>
</organism>
<dbReference type="EMBL" id="JABFCZ010000008">
    <property type="protein sequence ID" value="MBD1546351.1"/>
    <property type="molecule type" value="Genomic_DNA"/>
</dbReference>
<reference evidence="1" key="1">
    <citation type="submission" date="2020-05" db="EMBL/GenBank/DDBJ databases">
        <title>Identification of trans-AT polyketide cluster in two marine bacteria, producers of a novel glutaramide-containing polyketide sesbanimide D and analogs.</title>
        <authorList>
            <person name="Kacar D."/>
            <person name="Rodriguez P."/>
            <person name="Canedo L."/>
            <person name="Gonzalez E."/>
            <person name="Galan B."/>
            <person name="De La Calle F."/>
            <person name="Garcia J.L."/>
        </authorList>
    </citation>
    <scope>NUCLEOTIDE SEQUENCE</scope>
    <source>
        <strain evidence="1">PHM038</strain>
    </source>
</reference>
<dbReference type="Proteomes" id="UP000598467">
    <property type="component" value="Unassembled WGS sequence"/>
</dbReference>